<dbReference type="InterPro" id="IPR003033">
    <property type="entry name" value="SCP2_sterol-bd_dom"/>
</dbReference>
<evidence type="ECO:0000259" key="1">
    <source>
        <dbReference type="Pfam" id="PF02036"/>
    </source>
</evidence>
<name>A0A367KKG7_RHIST</name>
<evidence type="ECO:0000313" key="3">
    <source>
        <dbReference type="Proteomes" id="UP000253551"/>
    </source>
</evidence>
<dbReference type="OrthoDB" id="10265837at2759"/>
<dbReference type="Proteomes" id="UP000253551">
    <property type="component" value="Unassembled WGS sequence"/>
</dbReference>
<dbReference type="InterPro" id="IPR036527">
    <property type="entry name" value="SCP2_sterol-bd_dom_sf"/>
</dbReference>
<organism evidence="2 3">
    <name type="scientific">Rhizopus stolonifer</name>
    <name type="common">Rhizopus nigricans</name>
    <dbReference type="NCBI Taxonomy" id="4846"/>
    <lineage>
        <taxon>Eukaryota</taxon>
        <taxon>Fungi</taxon>
        <taxon>Fungi incertae sedis</taxon>
        <taxon>Mucoromycota</taxon>
        <taxon>Mucoromycotina</taxon>
        <taxon>Mucoromycetes</taxon>
        <taxon>Mucorales</taxon>
        <taxon>Mucorineae</taxon>
        <taxon>Rhizopodaceae</taxon>
        <taxon>Rhizopus</taxon>
    </lineage>
</organism>
<evidence type="ECO:0000313" key="2">
    <source>
        <dbReference type="EMBL" id="RCI02631.1"/>
    </source>
</evidence>
<accession>A0A367KKG7</accession>
<sequence length="234" mass="27307">SELRQMYSRHLDIQSMKASINITRFKRFLRISIPGHTRNLWYRLLQNKISSKTITASILQLPDDNYVDHYQLLDTYLRLNSFEILSAVFSSIWNAYWRHHFDSCLYDDQVILDEVIKIIRKLSAYEYLYLLLQGNEIQPVITQDKQTVRSSLKGKKIKMVEIQVEDHDLLNFITGGLTGVKAYMVGRIKVQGDLVLAQKLEEVFEKAGGRDRALEFMKNNEHLVNVSNKKPSKL</sequence>
<dbReference type="SUPFAM" id="SSF55718">
    <property type="entry name" value="SCP-like"/>
    <property type="match status" value="1"/>
</dbReference>
<dbReference type="STRING" id="4846.A0A367KKG7"/>
<dbReference type="Pfam" id="PF02036">
    <property type="entry name" value="SCP2"/>
    <property type="match status" value="1"/>
</dbReference>
<keyword evidence="3" id="KW-1185">Reference proteome</keyword>
<dbReference type="AlphaFoldDB" id="A0A367KKG7"/>
<comment type="caution">
    <text evidence="2">The sequence shown here is derived from an EMBL/GenBank/DDBJ whole genome shotgun (WGS) entry which is preliminary data.</text>
</comment>
<gene>
    <name evidence="2" type="ORF">CU098_004023</name>
</gene>
<protein>
    <recommendedName>
        <fullName evidence="1">SCP2 domain-containing protein</fullName>
    </recommendedName>
</protein>
<feature type="domain" description="SCP2" evidence="1">
    <location>
        <begin position="155"/>
        <end position="205"/>
    </location>
</feature>
<proteinExistence type="predicted"/>
<reference evidence="2 3" key="1">
    <citation type="journal article" date="2018" name="G3 (Bethesda)">
        <title>Phylogenetic and Phylogenomic Definition of Rhizopus Species.</title>
        <authorList>
            <person name="Gryganskyi A.P."/>
            <person name="Golan J."/>
            <person name="Dolatabadi S."/>
            <person name="Mondo S."/>
            <person name="Robb S."/>
            <person name="Idnurm A."/>
            <person name="Muszewska A."/>
            <person name="Steczkiewicz K."/>
            <person name="Masonjones S."/>
            <person name="Liao H.L."/>
            <person name="Gajdeczka M.T."/>
            <person name="Anike F."/>
            <person name="Vuek A."/>
            <person name="Anishchenko I.M."/>
            <person name="Voigt K."/>
            <person name="de Hoog G.S."/>
            <person name="Smith M.E."/>
            <person name="Heitman J."/>
            <person name="Vilgalys R."/>
            <person name="Stajich J.E."/>
        </authorList>
    </citation>
    <scope>NUCLEOTIDE SEQUENCE [LARGE SCALE GENOMIC DNA]</scope>
    <source>
        <strain evidence="2 3">LSU 92-RS-03</strain>
    </source>
</reference>
<dbReference type="EMBL" id="PJQM01001318">
    <property type="protein sequence ID" value="RCI02631.1"/>
    <property type="molecule type" value="Genomic_DNA"/>
</dbReference>
<dbReference type="Gene3D" id="3.30.1050.10">
    <property type="entry name" value="SCP2 sterol-binding domain"/>
    <property type="match status" value="1"/>
</dbReference>
<feature type="non-terminal residue" evidence="2">
    <location>
        <position position="1"/>
    </location>
</feature>